<proteinExistence type="predicted"/>
<organism evidence="1 2">
    <name type="scientific">Tetranychus urticae</name>
    <name type="common">Two-spotted spider mite</name>
    <dbReference type="NCBI Taxonomy" id="32264"/>
    <lineage>
        <taxon>Eukaryota</taxon>
        <taxon>Metazoa</taxon>
        <taxon>Ecdysozoa</taxon>
        <taxon>Arthropoda</taxon>
        <taxon>Chelicerata</taxon>
        <taxon>Arachnida</taxon>
        <taxon>Acari</taxon>
        <taxon>Acariformes</taxon>
        <taxon>Trombidiformes</taxon>
        <taxon>Prostigmata</taxon>
        <taxon>Eleutherengona</taxon>
        <taxon>Raphignathae</taxon>
        <taxon>Tetranychoidea</taxon>
        <taxon>Tetranychidae</taxon>
        <taxon>Tetranychus</taxon>
    </lineage>
</organism>
<dbReference type="EMBL" id="CAEY01001952">
    <property type="status" value="NOT_ANNOTATED_CDS"/>
    <property type="molecule type" value="Genomic_DNA"/>
</dbReference>
<accession>T1KBM0</accession>
<protein>
    <submittedName>
        <fullName evidence="1">Uncharacterized protein</fullName>
    </submittedName>
</protein>
<dbReference type="AlphaFoldDB" id="T1KBM0"/>
<dbReference type="EnsemblMetazoa" id="tetur08g04560.1">
    <property type="protein sequence ID" value="tetur08g04560.1"/>
    <property type="gene ID" value="tetur08g04560"/>
</dbReference>
<reference evidence="1" key="2">
    <citation type="submission" date="2015-06" db="UniProtKB">
        <authorList>
            <consortium name="EnsemblMetazoa"/>
        </authorList>
    </citation>
    <scope>IDENTIFICATION</scope>
</reference>
<evidence type="ECO:0000313" key="1">
    <source>
        <dbReference type="EnsemblMetazoa" id="tetur08g04560.1"/>
    </source>
</evidence>
<name>T1KBM0_TETUR</name>
<evidence type="ECO:0000313" key="2">
    <source>
        <dbReference type="Proteomes" id="UP000015104"/>
    </source>
</evidence>
<reference evidence="2" key="1">
    <citation type="submission" date="2011-08" db="EMBL/GenBank/DDBJ databases">
        <authorList>
            <person name="Rombauts S."/>
        </authorList>
    </citation>
    <scope>NUCLEOTIDE SEQUENCE</scope>
    <source>
        <strain evidence="2">London</strain>
    </source>
</reference>
<dbReference type="HOGENOM" id="CLU_3126906_0_0_1"/>
<sequence>MMSPSILSSFVVGNHHYLNLTQNNINTVNMVKPVNPLQINVNNINIDNFG</sequence>
<dbReference type="Proteomes" id="UP000015104">
    <property type="component" value="Unassembled WGS sequence"/>
</dbReference>
<keyword evidence="2" id="KW-1185">Reference proteome</keyword>